<feature type="transmembrane region" description="Helical" evidence="2">
    <location>
        <begin position="93"/>
        <end position="119"/>
    </location>
</feature>
<dbReference type="Proteomes" id="UP000708208">
    <property type="component" value="Unassembled WGS sequence"/>
</dbReference>
<comment type="caution">
    <text evidence="4">The sequence shown here is derived from an EMBL/GenBank/DDBJ whole genome shotgun (WGS) entry which is preliminary data.</text>
</comment>
<accession>A0A8J2KZA8</accession>
<protein>
    <submittedName>
        <fullName evidence="4">Uncharacterized protein</fullName>
    </submittedName>
</protein>
<keyword evidence="5" id="KW-1185">Reference proteome</keyword>
<gene>
    <name evidence="4" type="ORF">AFUS01_LOCUS33720</name>
</gene>
<evidence type="ECO:0000313" key="5">
    <source>
        <dbReference type="Proteomes" id="UP000708208"/>
    </source>
</evidence>
<keyword evidence="2" id="KW-0472">Membrane</keyword>
<feature type="compositionally biased region" description="Polar residues" evidence="1">
    <location>
        <begin position="247"/>
        <end position="260"/>
    </location>
</feature>
<evidence type="ECO:0000313" key="4">
    <source>
        <dbReference type="EMBL" id="CAG7823506.1"/>
    </source>
</evidence>
<evidence type="ECO:0000256" key="2">
    <source>
        <dbReference type="SAM" id="Phobius"/>
    </source>
</evidence>
<organism evidence="4 5">
    <name type="scientific">Allacma fusca</name>
    <dbReference type="NCBI Taxonomy" id="39272"/>
    <lineage>
        <taxon>Eukaryota</taxon>
        <taxon>Metazoa</taxon>
        <taxon>Ecdysozoa</taxon>
        <taxon>Arthropoda</taxon>
        <taxon>Hexapoda</taxon>
        <taxon>Collembola</taxon>
        <taxon>Symphypleona</taxon>
        <taxon>Sminthuridae</taxon>
        <taxon>Allacma</taxon>
    </lineage>
</organism>
<feature type="chain" id="PRO_5035218801" evidence="3">
    <location>
        <begin position="34"/>
        <end position="274"/>
    </location>
</feature>
<keyword evidence="2" id="KW-1133">Transmembrane helix</keyword>
<feature type="compositionally biased region" description="Polar residues" evidence="1">
    <location>
        <begin position="164"/>
        <end position="175"/>
    </location>
</feature>
<name>A0A8J2KZA8_9HEXA</name>
<dbReference type="EMBL" id="CAJVCH010529758">
    <property type="protein sequence ID" value="CAG7823506.1"/>
    <property type="molecule type" value="Genomic_DNA"/>
</dbReference>
<evidence type="ECO:0000256" key="1">
    <source>
        <dbReference type="SAM" id="MobiDB-lite"/>
    </source>
</evidence>
<feature type="region of interest" description="Disordered" evidence="1">
    <location>
        <begin position="247"/>
        <end position="274"/>
    </location>
</feature>
<sequence>MGLRFRKVTRIFFNFLAIFLLASLIELPSQCQTAPGSDKNWPWPGYDTNTFSNNDRVKEDKQGIFGNSHSNIITSSPEEDQHRKIAEMATKTIVGIIVFLVLASFIAFLVCLCCPICILAKMRQRRRGFVYQTAGTNGTATTVQTGGATVTVVNSMPNPRRANPTASPPASSLTNSPYPVQQSVNMMPPQPNQPYGPPVMNYPNQAPYPMNTTGMPMPMAGPHMPPPTDLPPPYPGLPRETETLNQQPAYNPYFSGSQDAPNPYMPTTAPYPTK</sequence>
<keyword evidence="3" id="KW-0732">Signal</keyword>
<feature type="signal peptide" evidence="3">
    <location>
        <begin position="1"/>
        <end position="33"/>
    </location>
</feature>
<dbReference type="AlphaFoldDB" id="A0A8J2KZA8"/>
<keyword evidence="2" id="KW-0812">Transmembrane</keyword>
<feature type="region of interest" description="Disordered" evidence="1">
    <location>
        <begin position="156"/>
        <end position="175"/>
    </location>
</feature>
<evidence type="ECO:0000256" key="3">
    <source>
        <dbReference type="SAM" id="SignalP"/>
    </source>
</evidence>
<reference evidence="4" key="1">
    <citation type="submission" date="2021-06" db="EMBL/GenBank/DDBJ databases">
        <authorList>
            <person name="Hodson N. C."/>
            <person name="Mongue J. A."/>
            <person name="Jaron S. K."/>
        </authorList>
    </citation>
    <scope>NUCLEOTIDE SEQUENCE</scope>
</reference>
<proteinExistence type="predicted"/>